<reference evidence="1 2" key="1">
    <citation type="journal article" date="2021" name="Elife">
        <title>Chloroplast acquisition without the gene transfer in kleptoplastic sea slugs, Plakobranchus ocellatus.</title>
        <authorList>
            <person name="Maeda T."/>
            <person name="Takahashi S."/>
            <person name="Yoshida T."/>
            <person name="Shimamura S."/>
            <person name="Takaki Y."/>
            <person name="Nagai Y."/>
            <person name="Toyoda A."/>
            <person name="Suzuki Y."/>
            <person name="Arimoto A."/>
            <person name="Ishii H."/>
            <person name="Satoh N."/>
            <person name="Nishiyama T."/>
            <person name="Hasebe M."/>
            <person name="Maruyama T."/>
            <person name="Minagawa J."/>
            <person name="Obokata J."/>
            <person name="Shigenobu S."/>
        </authorList>
    </citation>
    <scope>NUCLEOTIDE SEQUENCE [LARGE SCALE GENOMIC DNA]</scope>
</reference>
<comment type="caution">
    <text evidence="1">The sequence shown here is derived from an EMBL/GenBank/DDBJ whole genome shotgun (WGS) entry which is preliminary data.</text>
</comment>
<keyword evidence="2" id="KW-1185">Reference proteome</keyword>
<dbReference type="AlphaFoldDB" id="A0AAV4D282"/>
<organism evidence="1 2">
    <name type="scientific">Plakobranchus ocellatus</name>
    <dbReference type="NCBI Taxonomy" id="259542"/>
    <lineage>
        <taxon>Eukaryota</taxon>
        <taxon>Metazoa</taxon>
        <taxon>Spiralia</taxon>
        <taxon>Lophotrochozoa</taxon>
        <taxon>Mollusca</taxon>
        <taxon>Gastropoda</taxon>
        <taxon>Heterobranchia</taxon>
        <taxon>Euthyneura</taxon>
        <taxon>Panpulmonata</taxon>
        <taxon>Sacoglossa</taxon>
        <taxon>Placobranchoidea</taxon>
        <taxon>Plakobranchidae</taxon>
        <taxon>Plakobranchus</taxon>
    </lineage>
</organism>
<dbReference type="Proteomes" id="UP000735302">
    <property type="component" value="Unassembled WGS sequence"/>
</dbReference>
<sequence>MILDIDSRRQDKILERPADPIEADAKPPFSCQLEIKLHPRQFPFSPHPSPPPPAFEESFLRVAVASNTQPRFGKEKKINNNTKERTGFQTVGVFTKSQSKGFRYRRSI</sequence>
<gene>
    <name evidence="1" type="ORF">PoB_006478200</name>
</gene>
<accession>A0AAV4D282</accession>
<evidence type="ECO:0000313" key="2">
    <source>
        <dbReference type="Proteomes" id="UP000735302"/>
    </source>
</evidence>
<dbReference type="EMBL" id="BLXT01007309">
    <property type="protein sequence ID" value="GFO38277.1"/>
    <property type="molecule type" value="Genomic_DNA"/>
</dbReference>
<protein>
    <submittedName>
        <fullName evidence="1">Uncharacterized protein</fullName>
    </submittedName>
</protein>
<name>A0AAV4D282_9GAST</name>
<proteinExistence type="predicted"/>
<evidence type="ECO:0000313" key="1">
    <source>
        <dbReference type="EMBL" id="GFO38277.1"/>
    </source>
</evidence>